<dbReference type="Pfam" id="PF17168">
    <property type="entry name" value="DUF5127"/>
    <property type="match status" value="1"/>
</dbReference>
<evidence type="ECO:0000259" key="3">
    <source>
        <dbReference type="Pfam" id="PF17168"/>
    </source>
</evidence>
<comment type="caution">
    <text evidence="4">The sequence shown here is derived from an EMBL/GenBank/DDBJ whole genome shotgun (WGS) entry which is preliminary data.</text>
</comment>
<feature type="compositionally biased region" description="Low complexity" evidence="1">
    <location>
        <begin position="296"/>
        <end position="308"/>
    </location>
</feature>
<accession>A0ABU2J7T1</accession>
<feature type="domain" description="Glutaminase A N-terminal" evidence="3">
    <location>
        <begin position="134"/>
        <end position="294"/>
    </location>
</feature>
<dbReference type="Pfam" id="PF10518">
    <property type="entry name" value="TAT_signal"/>
    <property type="match status" value="1"/>
</dbReference>
<evidence type="ECO:0000313" key="5">
    <source>
        <dbReference type="Proteomes" id="UP001183176"/>
    </source>
</evidence>
<dbReference type="PANTHER" id="PTHR31987">
    <property type="entry name" value="GLUTAMINASE A-RELATED"/>
    <property type="match status" value="1"/>
</dbReference>
<name>A0ABU2J7T1_9ACTN</name>
<feature type="domain" description="DUF4964" evidence="2">
    <location>
        <begin position="60"/>
        <end position="116"/>
    </location>
</feature>
<dbReference type="InterPro" id="IPR032515">
    <property type="entry name" value="DUF4964"/>
</dbReference>
<keyword evidence="5" id="KW-1185">Reference proteome</keyword>
<evidence type="ECO:0000259" key="2">
    <source>
        <dbReference type="Pfam" id="PF16334"/>
    </source>
</evidence>
<evidence type="ECO:0000313" key="4">
    <source>
        <dbReference type="EMBL" id="MDT0261048.1"/>
    </source>
</evidence>
<dbReference type="InterPro" id="IPR033433">
    <property type="entry name" value="GtaA_N"/>
</dbReference>
<dbReference type="InterPro" id="IPR019546">
    <property type="entry name" value="TAT_signal_bac_arc"/>
</dbReference>
<dbReference type="EMBL" id="JAVREH010000006">
    <property type="protein sequence ID" value="MDT0261048.1"/>
    <property type="molecule type" value="Genomic_DNA"/>
</dbReference>
<dbReference type="PROSITE" id="PS51318">
    <property type="entry name" value="TAT"/>
    <property type="match status" value="1"/>
</dbReference>
<feature type="compositionally biased region" description="Low complexity" evidence="1">
    <location>
        <begin position="316"/>
        <end position="334"/>
    </location>
</feature>
<dbReference type="PANTHER" id="PTHR31987:SF1">
    <property type="entry name" value="GLUTAMINASE A"/>
    <property type="match status" value="1"/>
</dbReference>
<dbReference type="InterPro" id="IPR006311">
    <property type="entry name" value="TAT_signal"/>
</dbReference>
<dbReference type="Pfam" id="PF16334">
    <property type="entry name" value="DUF4964"/>
    <property type="match status" value="1"/>
</dbReference>
<sequence length="334" mass="34939">MTHVPSVPADSSPNREISRRSLLQWSGAAGLAGMLATLLPPSTREAFAQLTETVGGSSFTPIRPPAVSLAVRSMYLSTWSPSNNLAGTWPMFWNGHTTALTGIVRVDGTAYVFCGAPNGGYPLATQTAFTLTSTRSTYVQTAGPVTLTVAFLSPVDPDNLQRQCVPLSYLTVDAASNDGGSHSVSVYLDISGEWAHGDTSQQLTWAEQTVGNQVVLTSQPANPTVLGEYGDQASWGTVVWSTDNVAGTTWQTGADSVVRANGAAGSLPNTDDPNFRAINNNWPVFGLNRALARSARPAPRRCSSSATSGRRRCPISAPATTPGGASTGPAGRPC</sequence>
<reference evidence="5" key="1">
    <citation type="submission" date="2023-07" db="EMBL/GenBank/DDBJ databases">
        <title>30 novel species of actinomycetes from the DSMZ collection.</title>
        <authorList>
            <person name="Nouioui I."/>
        </authorList>
    </citation>
    <scope>NUCLEOTIDE SEQUENCE [LARGE SCALE GENOMIC DNA]</scope>
    <source>
        <strain evidence="5">DSM 44399</strain>
    </source>
</reference>
<dbReference type="InterPro" id="IPR052743">
    <property type="entry name" value="Glutaminase_GtaA"/>
</dbReference>
<proteinExistence type="predicted"/>
<feature type="region of interest" description="Disordered" evidence="1">
    <location>
        <begin position="296"/>
        <end position="334"/>
    </location>
</feature>
<organism evidence="4 5">
    <name type="scientific">Jatrophihabitans lederbergiae</name>
    <dbReference type="NCBI Taxonomy" id="3075547"/>
    <lineage>
        <taxon>Bacteria</taxon>
        <taxon>Bacillati</taxon>
        <taxon>Actinomycetota</taxon>
        <taxon>Actinomycetes</taxon>
        <taxon>Jatrophihabitantales</taxon>
        <taxon>Jatrophihabitantaceae</taxon>
        <taxon>Jatrophihabitans</taxon>
    </lineage>
</organism>
<dbReference type="Proteomes" id="UP001183176">
    <property type="component" value="Unassembled WGS sequence"/>
</dbReference>
<gene>
    <name evidence="4" type="ORF">RM423_06530</name>
</gene>
<protein>
    <submittedName>
        <fullName evidence="4">DUF5127 domain-containing protein</fullName>
    </submittedName>
</protein>
<evidence type="ECO:0000256" key="1">
    <source>
        <dbReference type="SAM" id="MobiDB-lite"/>
    </source>
</evidence>